<name>A0A081BNI6_9BACT</name>
<dbReference type="EMBL" id="DF820458">
    <property type="protein sequence ID" value="GAK51952.1"/>
    <property type="molecule type" value="Genomic_DNA"/>
</dbReference>
<dbReference type="PANTHER" id="PTHR35146">
    <property type="entry name" value="UPF0178 PROTEIN YAII"/>
    <property type="match status" value="1"/>
</dbReference>
<dbReference type="AlphaFoldDB" id="A0A081BNI6"/>
<organism evidence="3">
    <name type="scientific">Candidatus Moduliflexus flocculans</name>
    <dbReference type="NCBI Taxonomy" id="1499966"/>
    <lineage>
        <taxon>Bacteria</taxon>
        <taxon>Candidatus Moduliflexota</taxon>
        <taxon>Candidatus Moduliflexia</taxon>
        <taxon>Candidatus Moduliflexales</taxon>
        <taxon>Candidatus Moduliflexaceae</taxon>
    </lineage>
</organism>
<dbReference type="Pfam" id="PF02639">
    <property type="entry name" value="DUF188"/>
    <property type="match status" value="1"/>
</dbReference>
<dbReference type="NCBIfam" id="NF001095">
    <property type="entry name" value="PRK00124.1"/>
    <property type="match status" value="1"/>
</dbReference>
<evidence type="ECO:0000313" key="3">
    <source>
        <dbReference type="EMBL" id="GAK51952.1"/>
    </source>
</evidence>
<evidence type="ECO:0000256" key="2">
    <source>
        <dbReference type="HAMAP-Rule" id="MF_00489"/>
    </source>
</evidence>
<dbReference type="InterPro" id="IPR003791">
    <property type="entry name" value="UPF0178"/>
</dbReference>
<dbReference type="HAMAP" id="MF_00489">
    <property type="entry name" value="UPF0178"/>
    <property type="match status" value="1"/>
</dbReference>
<protein>
    <recommendedName>
        <fullName evidence="2">UPF0178 protein U14_03198</fullName>
    </recommendedName>
</protein>
<dbReference type="PANTHER" id="PTHR35146:SF1">
    <property type="entry name" value="UPF0178 PROTEIN YAII"/>
    <property type="match status" value="1"/>
</dbReference>
<dbReference type="Proteomes" id="UP000030700">
    <property type="component" value="Unassembled WGS sequence"/>
</dbReference>
<comment type="similarity">
    <text evidence="1 2">Belongs to the UPF0178 family.</text>
</comment>
<gene>
    <name evidence="3" type="ORF">U14_03198</name>
</gene>
<evidence type="ECO:0000256" key="1">
    <source>
        <dbReference type="ARBA" id="ARBA00008522"/>
    </source>
</evidence>
<accession>A0A081BNI6</accession>
<sequence>MRIFVDADACPVKEIIVEVAKVYGVPVTFVVSFAGYFDRGWDVEQVLVDTSPQSVDIALINRVAAGDIVVTQDYGLASLAVGKGAKTISPSGKIFHDGNIDRMLLQRQIHHEARKAGARMKGPKKRTEEDNTRFREQFARLLANNL</sequence>
<proteinExistence type="inferred from homology"/>
<evidence type="ECO:0000313" key="4">
    <source>
        <dbReference type="Proteomes" id="UP000030700"/>
    </source>
</evidence>
<keyword evidence="4" id="KW-1185">Reference proteome</keyword>
<reference evidence="3" key="1">
    <citation type="journal article" date="2015" name="PeerJ">
        <title>First genomic representation of candidate bacterial phylum KSB3 points to enhanced environmental sensing as a trigger of wastewater bulking.</title>
        <authorList>
            <person name="Sekiguchi Y."/>
            <person name="Ohashi A."/>
            <person name="Parks D.H."/>
            <person name="Yamauchi T."/>
            <person name="Tyson G.W."/>
            <person name="Hugenholtz P."/>
        </authorList>
    </citation>
    <scope>NUCLEOTIDE SEQUENCE [LARGE SCALE GENOMIC DNA]</scope>
</reference>
<dbReference type="STRING" id="1499966.U14_03198"/>
<dbReference type="HOGENOM" id="CLU_106619_0_0_0"/>